<dbReference type="InterPro" id="IPR003593">
    <property type="entry name" value="AAA+_ATPase"/>
</dbReference>
<reference evidence="8 9" key="1">
    <citation type="submission" date="2020-08" db="EMBL/GenBank/DDBJ databases">
        <title>Genomic Encyclopedia of Type Strains, Phase IV (KMG-IV): sequencing the most valuable type-strain genomes for metagenomic binning, comparative biology and taxonomic classification.</title>
        <authorList>
            <person name="Goeker M."/>
        </authorList>
    </citation>
    <scope>NUCLEOTIDE SEQUENCE [LARGE SCALE GENOMIC DNA]</scope>
    <source>
        <strain evidence="8 9">DSM 22336</strain>
    </source>
</reference>
<dbReference type="GO" id="GO:0016887">
    <property type="term" value="F:ATP hydrolysis activity"/>
    <property type="evidence" value="ECO:0007669"/>
    <property type="project" value="InterPro"/>
</dbReference>
<dbReference type="InterPro" id="IPR027417">
    <property type="entry name" value="P-loop_NTPase"/>
</dbReference>
<dbReference type="GO" id="GO:0005886">
    <property type="term" value="C:plasma membrane"/>
    <property type="evidence" value="ECO:0007669"/>
    <property type="project" value="UniProtKB-SubCell"/>
</dbReference>
<evidence type="ECO:0000313" key="8">
    <source>
        <dbReference type="EMBL" id="MBB6261365.1"/>
    </source>
</evidence>
<proteinExistence type="inferred from homology"/>
<name>A0A841LT05_9HYPH</name>
<dbReference type="PROSITE" id="PS50893">
    <property type="entry name" value="ABC_TRANSPORTER_2"/>
    <property type="match status" value="1"/>
</dbReference>
<dbReference type="GO" id="GO:0005524">
    <property type="term" value="F:ATP binding"/>
    <property type="evidence" value="ECO:0007669"/>
    <property type="project" value="UniProtKB-KW"/>
</dbReference>
<dbReference type="PANTHER" id="PTHR43820:SF4">
    <property type="entry name" value="HIGH-AFFINITY BRANCHED-CHAIN AMINO ACID TRANSPORT ATP-BINDING PROTEIN LIVF"/>
    <property type="match status" value="1"/>
</dbReference>
<dbReference type="AlphaFoldDB" id="A0A841LT05"/>
<keyword evidence="4" id="KW-0547">Nucleotide-binding</keyword>
<dbReference type="InterPro" id="IPR017871">
    <property type="entry name" value="ABC_transporter-like_CS"/>
</dbReference>
<dbReference type="Pfam" id="PF00005">
    <property type="entry name" value="ABC_tran"/>
    <property type="match status" value="1"/>
</dbReference>
<dbReference type="InterPro" id="IPR003439">
    <property type="entry name" value="ABC_transporter-like_ATP-bd"/>
</dbReference>
<dbReference type="SMART" id="SM00382">
    <property type="entry name" value="AAA"/>
    <property type="match status" value="1"/>
</dbReference>
<evidence type="ECO:0000256" key="4">
    <source>
        <dbReference type="ARBA" id="ARBA00022741"/>
    </source>
</evidence>
<dbReference type="CDD" id="cd03224">
    <property type="entry name" value="ABC_TM1139_LivF_branched"/>
    <property type="match status" value="1"/>
</dbReference>
<evidence type="ECO:0000313" key="9">
    <source>
        <dbReference type="Proteomes" id="UP000555393"/>
    </source>
</evidence>
<feature type="domain" description="ABC transporter" evidence="7">
    <location>
        <begin position="11"/>
        <end position="243"/>
    </location>
</feature>
<comment type="caution">
    <text evidence="8">The sequence shown here is derived from an EMBL/GenBank/DDBJ whole genome shotgun (WGS) entry which is preliminary data.</text>
</comment>
<dbReference type="GO" id="GO:0015807">
    <property type="term" value="P:L-amino acid transport"/>
    <property type="evidence" value="ECO:0007669"/>
    <property type="project" value="TreeGrafter"/>
</dbReference>
<dbReference type="GO" id="GO:0015658">
    <property type="term" value="F:branched-chain amino acid transmembrane transporter activity"/>
    <property type="evidence" value="ECO:0007669"/>
    <property type="project" value="TreeGrafter"/>
</dbReference>
<keyword evidence="9" id="KW-1185">Reference proteome</keyword>
<evidence type="ECO:0000256" key="3">
    <source>
        <dbReference type="ARBA" id="ARBA00022448"/>
    </source>
</evidence>
<dbReference type="InterPro" id="IPR052156">
    <property type="entry name" value="BCAA_Transport_ATP-bd_LivF"/>
</dbReference>
<dbReference type="Gene3D" id="3.40.50.300">
    <property type="entry name" value="P-loop containing nucleotide triphosphate hydrolases"/>
    <property type="match status" value="1"/>
</dbReference>
<comment type="similarity">
    <text evidence="2">Belongs to the ABC transporter superfamily.</text>
</comment>
<evidence type="ECO:0000256" key="6">
    <source>
        <dbReference type="ARBA" id="ARBA00022970"/>
    </source>
</evidence>
<gene>
    <name evidence="8" type="ORF">FHS77_001920</name>
</gene>
<evidence type="ECO:0000259" key="7">
    <source>
        <dbReference type="PROSITE" id="PS50893"/>
    </source>
</evidence>
<keyword evidence="5 8" id="KW-0067">ATP-binding</keyword>
<comment type="subcellular location">
    <subcellularLocation>
        <location evidence="1">Cell inner membrane</location>
    </subcellularLocation>
</comment>
<accession>A0A841LT05</accession>
<dbReference type="SUPFAM" id="SSF52540">
    <property type="entry name" value="P-loop containing nucleoside triphosphate hydrolases"/>
    <property type="match status" value="1"/>
</dbReference>
<dbReference type="RefSeq" id="WP_210307089.1">
    <property type="nucleotide sequence ID" value="NZ_JACIIU010000008.1"/>
</dbReference>
<organism evidence="8 9">
    <name type="scientific">Paenochrobactrum gallinarii</name>
    <dbReference type="NCBI Taxonomy" id="643673"/>
    <lineage>
        <taxon>Bacteria</taxon>
        <taxon>Pseudomonadati</taxon>
        <taxon>Pseudomonadota</taxon>
        <taxon>Alphaproteobacteria</taxon>
        <taxon>Hyphomicrobiales</taxon>
        <taxon>Brucellaceae</taxon>
        <taxon>Paenochrobactrum</taxon>
    </lineage>
</organism>
<protein>
    <submittedName>
        <fullName evidence="8">Branched-chain amino acid transport system ATP-binding protein</fullName>
    </submittedName>
</protein>
<evidence type="ECO:0000256" key="1">
    <source>
        <dbReference type="ARBA" id="ARBA00004533"/>
    </source>
</evidence>
<keyword evidence="3" id="KW-0813">Transport</keyword>
<sequence length="248" mass="26078">MSNQSVHTPVLQVNNIFAGYHPDLPIVQGASAYVNKGEFVTIIGPNGAGKSTFIKAIAGVVNITSGEVLVNGKNITNIETHNMASAAIAYVPQTANVFTSLTIDENLRLGASDLPKAEAAHQIAKAYADFPDLMKHKNSKAGVLSGGQRQMLAVARALLTSPDLLILDEPSAGLSPLMVNDVFTRLQKLVASGVTILMVEQNVKAALAIGDRTYVLADGKNRIDGKSADLAANEEVTAIYLGKGGRKS</sequence>
<dbReference type="PANTHER" id="PTHR43820">
    <property type="entry name" value="HIGH-AFFINITY BRANCHED-CHAIN AMINO ACID TRANSPORT ATP-BINDING PROTEIN LIVF"/>
    <property type="match status" value="1"/>
</dbReference>
<dbReference type="Proteomes" id="UP000555393">
    <property type="component" value="Unassembled WGS sequence"/>
</dbReference>
<evidence type="ECO:0000256" key="2">
    <source>
        <dbReference type="ARBA" id="ARBA00005417"/>
    </source>
</evidence>
<dbReference type="EMBL" id="JACIIU010000008">
    <property type="protein sequence ID" value="MBB6261365.1"/>
    <property type="molecule type" value="Genomic_DNA"/>
</dbReference>
<keyword evidence="6" id="KW-0029">Amino-acid transport</keyword>
<dbReference type="PROSITE" id="PS00211">
    <property type="entry name" value="ABC_TRANSPORTER_1"/>
    <property type="match status" value="1"/>
</dbReference>
<evidence type="ECO:0000256" key="5">
    <source>
        <dbReference type="ARBA" id="ARBA00022840"/>
    </source>
</evidence>